<accession>A0A5B2VVW8</accession>
<name>A0A5B2VVW8_9BACT</name>
<organism evidence="1 2">
    <name type="scientific">Chitinophaga agrisoli</name>
    <dbReference type="NCBI Taxonomy" id="2607653"/>
    <lineage>
        <taxon>Bacteria</taxon>
        <taxon>Pseudomonadati</taxon>
        <taxon>Bacteroidota</taxon>
        <taxon>Chitinophagia</taxon>
        <taxon>Chitinophagales</taxon>
        <taxon>Chitinophagaceae</taxon>
        <taxon>Chitinophaga</taxon>
    </lineage>
</organism>
<protein>
    <submittedName>
        <fullName evidence="1">Uncharacterized protein</fullName>
    </submittedName>
</protein>
<dbReference type="Proteomes" id="UP000324611">
    <property type="component" value="Unassembled WGS sequence"/>
</dbReference>
<reference evidence="1 2" key="1">
    <citation type="submission" date="2019-09" db="EMBL/GenBank/DDBJ databases">
        <title>Chitinophaga ginsengihumi sp. nov., isolated from soil of ginseng rhizosphere.</title>
        <authorList>
            <person name="Lee J."/>
        </authorList>
    </citation>
    <scope>NUCLEOTIDE SEQUENCE [LARGE SCALE GENOMIC DNA]</scope>
    <source>
        <strain evidence="1 2">BN140078</strain>
    </source>
</reference>
<keyword evidence="2" id="KW-1185">Reference proteome</keyword>
<evidence type="ECO:0000313" key="1">
    <source>
        <dbReference type="EMBL" id="KAA2242840.1"/>
    </source>
</evidence>
<dbReference type="AlphaFoldDB" id="A0A5B2VVW8"/>
<sequence length="88" mass="9975">MQKGSIVICLMDGTWEYVETKETSTGPRYGDQTVVSGFQGDGLYLEFEEYPALCSDGLPNSWDRTYFREVQPPMTVQIEDIISEPQTV</sequence>
<evidence type="ECO:0000313" key="2">
    <source>
        <dbReference type="Proteomes" id="UP000324611"/>
    </source>
</evidence>
<reference evidence="1 2" key="2">
    <citation type="submission" date="2019-09" db="EMBL/GenBank/DDBJ databases">
        <authorList>
            <person name="Jin C."/>
        </authorList>
    </citation>
    <scope>NUCLEOTIDE SEQUENCE [LARGE SCALE GENOMIC DNA]</scope>
    <source>
        <strain evidence="1 2">BN140078</strain>
    </source>
</reference>
<comment type="caution">
    <text evidence="1">The sequence shown here is derived from an EMBL/GenBank/DDBJ whole genome shotgun (WGS) entry which is preliminary data.</text>
</comment>
<dbReference type="EMBL" id="VUOC01000002">
    <property type="protein sequence ID" value="KAA2242840.1"/>
    <property type="molecule type" value="Genomic_DNA"/>
</dbReference>
<dbReference type="RefSeq" id="WP_149837716.1">
    <property type="nucleotide sequence ID" value="NZ_VUOC01000002.1"/>
</dbReference>
<proteinExistence type="predicted"/>
<gene>
    <name evidence="1" type="ORF">F0L74_09945</name>
</gene>